<proteinExistence type="predicted"/>
<dbReference type="AlphaFoldDB" id="A0A089NXS2"/>
<dbReference type="EMBL" id="CP003811">
    <property type="protein sequence ID" value="AIQ90633.1"/>
    <property type="molecule type" value="Genomic_DNA"/>
</dbReference>
<reference evidence="2 3" key="1">
    <citation type="journal article" date="2014" name="PLoS ONE">
        <title>Genome Information of Methylobacterium oryzae, a Plant-Probiotic Methylotroph in the Phyllosphere.</title>
        <authorList>
            <person name="Kwak M.J."/>
            <person name="Jeong H."/>
            <person name="Madhaiyan M."/>
            <person name="Lee Y."/>
            <person name="Sa T.M."/>
            <person name="Oh T.K."/>
            <person name="Kim J.F."/>
        </authorList>
    </citation>
    <scope>NUCLEOTIDE SEQUENCE [LARGE SCALE GENOMIC DNA]</scope>
    <source>
        <strain evidence="2 3">CBMB20</strain>
    </source>
</reference>
<gene>
    <name evidence="2" type="ORF">MOC_2878</name>
</gene>
<feature type="transmembrane region" description="Helical" evidence="1">
    <location>
        <begin position="7"/>
        <end position="31"/>
    </location>
</feature>
<feature type="transmembrane region" description="Helical" evidence="1">
    <location>
        <begin position="97"/>
        <end position="115"/>
    </location>
</feature>
<feature type="transmembrane region" description="Helical" evidence="1">
    <location>
        <begin position="63"/>
        <end position="85"/>
    </location>
</feature>
<dbReference type="STRING" id="693986.MOC_2878"/>
<accession>A0A089NXS2</accession>
<keyword evidence="1" id="KW-1133">Transmembrane helix</keyword>
<dbReference type="HOGENOM" id="CLU_1584545_0_0_5"/>
<organism evidence="2 3">
    <name type="scientific">Methylobacterium oryzae CBMB20</name>
    <dbReference type="NCBI Taxonomy" id="693986"/>
    <lineage>
        <taxon>Bacteria</taxon>
        <taxon>Pseudomonadati</taxon>
        <taxon>Pseudomonadota</taxon>
        <taxon>Alphaproteobacteria</taxon>
        <taxon>Hyphomicrobiales</taxon>
        <taxon>Methylobacteriaceae</taxon>
        <taxon>Methylobacterium</taxon>
    </lineage>
</organism>
<dbReference type="RefSeq" id="WP_043757711.1">
    <property type="nucleotide sequence ID" value="NZ_CP003811.1"/>
</dbReference>
<name>A0A089NXS2_9HYPH</name>
<evidence type="ECO:0000256" key="1">
    <source>
        <dbReference type="SAM" id="Phobius"/>
    </source>
</evidence>
<dbReference type="KEGG" id="mor:MOC_2878"/>
<sequence>MHALGRLILGAFALLLAVPAGFVVLVLALLVDPAAQAWLSGGALAGLDMALSDLSAGLPPEGLALFVAGLAKALFVLLFVPPALIGLGGEILGCRGFLWYGAGCGLLTAALPWLTRGALRSGGATRDAALLAGEVRLTLILFVVGASAGLVYWLVAGRGAGRIREADLSEDA</sequence>
<keyword evidence="1" id="KW-0812">Transmembrane</keyword>
<evidence type="ECO:0000313" key="2">
    <source>
        <dbReference type="EMBL" id="AIQ90633.1"/>
    </source>
</evidence>
<dbReference type="Proteomes" id="UP000029492">
    <property type="component" value="Chromosome"/>
</dbReference>
<dbReference type="eggNOG" id="ENOG503359W">
    <property type="taxonomic scope" value="Bacteria"/>
</dbReference>
<evidence type="ECO:0000313" key="3">
    <source>
        <dbReference type="Proteomes" id="UP000029492"/>
    </source>
</evidence>
<keyword evidence="3" id="KW-1185">Reference proteome</keyword>
<keyword evidence="1" id="KW-0472">Membrane</keyword>
<protein>
    <submittedName>
        <fullName evidence="2">Protein of unassigned function</fullName>
    </submittedName>
</protein>
<feature type="transmembrane region" description="Helical" evidence="1">
    <location>
        <begin position="135"/>
        <end position="155"/>
    </location>
</feature>